<dbReference type="OrthoDB" id="617686at2"/>
<comment type="similarity">
    <text evidence="2">Belongs to the SusD family.</text>
</comment>
<evidence type="ECO:0000313" key="10">
    <source>
        <dbReference type="Proteomes" id="UP000036958"/>
    </source>
</evidence>
<dbReference type="Gene3D" id="1.25.40.390">
    <property type="match status" value="1"/>
</dbReference>
<evidence type="ECO:0000313" key="9">
    <source>
        <dbReference type="EMBL" id="KOH44403.1"/>
    </source>
</evidence>
<feature type="domain" description="SusD-like N-terminal" evidence="8">
    <location>
        <begin position="70"/>
        <end position="221"/>
    </location>
</feature>
<feature type="domain" description="RagB/SusD" evidence="7">
    <location>
        <begin position="353"/>
        <end position="508"/>
    </location>
</feature>
<organism evidence="9 10">
    <name type="scientific">Sunxiuqinia dokdonensis</name>
    <dbReference type="NCBI Taxonomy" id="1409788"/>
    <lineage>
        <taxon>Bacteria</taxon>
        <taxon>Pseudomonadati</taxon>
        <taxon>Bacteroidota</taxon>
        <taxon>Bacteroidia</taxon>
        <taxon>Marinilabiliales</taxon>
        <taxon>Prolixibacteraceae</taxon>
        <taxon>Sunxiuqinia</taxon>
    </lineage>
</organism>
<dbReference type="EMBL" id="LGIA01000163">
    <property type="protein sequence ID" value="KOH44403.1"/>
    <property type="molecule type" value="Genomic_DNA"/>
</dbReference>
<dbReference type="InterPro" id="IPR011990">
    <property type="entry name" value="TPR-like_helical_dom_sf"/>
</dbReference>
<evidence type="ECO:0000259" key="8">
    <source>
        <dbReference type="Pfam" id="PF14322"/>
    </source>
</evidence>
<dbReference type="Proteomes" id="UP000036958">
    <property type="component" value="Unassembled WGS sequence"/>
</dbReference>
<dbReference type="PATRIC" id="fig|1409788.3.peg.2869"/>
<dbReference type="Pfam" id="PF07980">
    <property type="entry name" value="SusD_RagB"/>
    <property type="match status" value="1"/>
</dbReference>
<gene>
    <name evidence="9" type="ORF">NC99_27820</name>
</gene>
<comment type="subcellular location">
    <subcellularLocation>
        <location evidence="1">Cell outer membrane</location>
    </subcellularLocation>
</comment>
<dbReference type="AlphaFoldDB" id="A0A0L8V7S2"/>
<evidence type="ECO:0000256" key="4">
    <source>
        <dbReference type="ARBA" id="ARBA00023136"/>
    </source>
</evidence>
<reference evidence="10" key="1">
    <citation type="submission" date="2015-07" db="EMBL/GenBank/DDBJ databases">
        <title>Genome sequencing of Sunxiuqinia dokdonensis strain SK.</title>
        <authorList>
            <person name="Ahn S."/>
            <person name="Kim B.-C."/>
        </authorList>
    </citation>
    <scope>NUCLEOTIDE SEQUENCE [LARGE SCALE GENOMIC DNA]</scope>
    <source>
        <strain evidence="10">SK</strain>
    </source>
</reference>
<name>A0A0L8V7S2_9BACT</name>
<protein>
    <recommendedName>
        <fullName evidence="11">RagB/SusD family nutrient uptake outer membrane protein</fullName>
    </recommendedName>
</protein>
<evidence type="ECO:0000256" key="5">
    <source>
        <dbReference type="ARBA" id="ARBA00023237"/>
    </source>
</evidence>
<dbReference type="GO" id="GO:0009279">
    <property type="term" value="C:cell outer membrane"/>
    <property type="evidence" value="ECO:0007669"/>
    <property type="project" value="UniProtKB-SubCell"/>
</dbReference>
<keyword evidence="10" id="KW-1185">Reference proteome</keyword>
<feature type="chain" id="PRO_5005591462" description="RagB/SusD family nutrient uptake outer membrane protein" evidence="6">
    <location>
        <begin position="23"/>
        <end position="512"/>
    </location>
</feature>
<accession>A0A0L8V7S2</accession>
<sequence>MINKIKYLLLLAVLAFQFTACNDWLSVLPENEQVSDEYWTSKEEVESVLASGYVYLRDAVPRLVQWGELRGGAIYSINGNDLQTFQVTPDDGSLCSWAPLYKVINMANSVIANAEVVMQRDETFDEAVMTSYLTEAYYLRALSYFYIVRNWRDAPLILAPYETDKISYEKEKSSEAEIIAQIKEDITTALGSGAAKEKYEEDWATKGRGTKWSLHALMADVCLWSEDYQAAIMHCNEVLDATSAFRPVFVTDPTKWYELFYPGNSNGSIFEINWDHGVYNQTNNLATQFGNGSPVYVYSEQMLLDWIDETDLTGSNEAVRSLYGAFVPDVNGDDYANASLGYVWKYSGIGMQAQVRNTVNEQDPNYMVYRVADVMLMKAEAMILSSSDMQAWSVAIDLINEVRTRAKLPVLEPVLEELNEADMLELVLYERNMELAGEGKRWYDLLRFGKRDGFKYRSLFLIDMVVAYNRTANPAWIRSVLNNDDALFLPIETSELENNRLLVQNPYYHATN</sequence>
<dbReference type="InterPro" id="IPR012944">
    <property type="entry name" value="SusD_RagB_dom"/>
</dbReference>
<dbReference type="InterPro" id="IPR033985">
    <property type="entry name" value="SusD-like_N"/>
</dbReference>
<evidence type="ECO:0000259" key="7">
    <source>
        <dbReference type="Pfam" id="PF07980"/>
    </source>
</evidence>
<keyword evidence="4" id="KW-0472">Membrane</keyword>
<evidence type="ECO:0000256" key="3">
    <source>
        <dbReference type="ARBA" id="ARBA00022729"/>
    </source>
</evidence>
<comment type="caution">
    <text evidence="9">The sequence shown here is derived from an EMBL/GenBank/DDBJ whole genome shotgun (WGS) entry which is preliminary data.</text>
</comment>
<dbReference type="RefSeq" id="WP_053184307.1">
    <property type="nucleotide sequence ID" value="NZ_LGIA01000163.1"/>
</dbReference>
<dbReference type="Pfam" id="PF14322">
    <property type="entry name" value="SusD-like_3"/>
    <property type="match status" value="1"/>
</dbReference>
<evidence type="ECO:0000256" key="6">
    <source>
        <dbReference type="SAM" id="SignalP"/>
    </source>
</evidence>
<evidence type="ECO:0008006" key="11">
    <source>
        <dbReference type="Google" id="ProtNLM"/>
    </source>
</evidence>
<evidence type="ECO:0000256" key="2">
    <source>
        <dbReference type="ARBA" id="ARBA00006275"/>
    </source>
</evidence>
<feature type="signal peptide" evidence="6">
    <location>
        <begin position="1"/>
        <end position="22"/>
    </location>
</feature>
<evidence type="ECO:0000256" key="1">
    <source>
        <dbReference type="ARBA" id="ARBA00004442"/>
    </source>
</evidence>
<keyword evidence="5" id="KW-0998">Cell outer membrane</keyword>
<proteinExistence type="inferred from homology"/>
<dbReference type="SUPFAM" id="SSF48452">
    <property type="entry name" value="TPR-like"/>
    <property type="match status" value="1"/>
</dbReference>
<keyword evidence="3 6" id="KW-0732">Signal</keyword>
<dbReference type="STRING" id="1409788.NC99_27820"/>